<feature type="binding site" evidence="8">
    <location>
        <begin position="61"/>
        <end position="65"/>
    </location>
    <ligand>
        <name>4-CDP-2-C-methyl-D-erythritol 2-phosphate</name>
        <dbReference type="ChEBI" id="CHEBI:57919"/>
    </ligand>
</feature>
<evidence type="ECO:0000259" key="10">
    <source>
        <dbReference type="Pfam" id="PF02542"/>
    </source>
</evidence>
<dbReference type="FunFam" id="3.30.1330.50:FF:000001">
    <property type="entry name" value="2-C-methyl-D-erythritol 2,4-cyclodiphosphate synthase"/>
    <property type="match status" value="1"/>
</dbReference>
<feature type="site" description="Transition state stabilizer" evidence="8">
    <location>
        <position position="34"/>
    </location>
</feature>
<comment type="similarity">
    <text evidence="3 8 9">Belongs to the IspF family.</text>
</comment>
<feature type="binding site" evidence="8">
    <location>
        <begin position="8"/>
        <end position="10"/>
    </location>
    <ligand>
        <name>4-CDP-2-C-methyl-D-erythritol 2-phosphate</name>
        <dbReference type="ChEBI" id="CHEBI:57919"/>
    </ligand>
</feature>
<dbReference type="EC" id="4.6.1.12" evidence="4 8"/>
<evidence type="ECO:0000313" key="12">
    <source>
        <dbReference type="Proteomes" id="UP000663505"/>
    </source>
</evidence>
<keyword evidence="5 8" id="KW-0479">Metal-binding</keyword>
<comment type="function">
    <text evidence="8">Involved in the biosynthesis of isopentenyl diphosphate (IPP) and dimethylallyl diphosphate (DMAPP), two major building blocks of isoprenoid compounds. Catalyzes the conversion of 4-diphosphocytidyl-2-C-methyl-D-erythritol 2-phosphate (CDP-ME2P) to 2-C-methyl-D-erythritol 2,4-cyclodiphosphate (ME-CPP) with a corresponding release of cytidine 5-monophosphate (CMP).</text>
</comment>
<dbReference type="InterPro" id="IPR020555">
    <property type="entry name" value="MECDP_synthase_CS"/>
</dbReference>
<dbReference type="CDD" id="cd00554">
    <property type="entry name" value="MECDP_synthase"/>
    <property type="match status" value="1"/>
</dbReference>
<feature type="binding site" evidence="8">
    <location>
        <begin position="56"/>
        <end position="58"/>
    </location>
    <ligand>
        <name>4-CDP-2-C-methyl-D-erythritol 2-phosphate</name>
        <dbReference type="ChEBI" id="CHEBI:57919"/>
    </ligand>
</feature>
<feature type="binding site" evidence="8">
    <location>
        <position position="42"/>
    </location>
    <ligand>
        <name>a divalent metal cation</name>
        <dbReference type="ChEBI" id="CHEBI:60240"/>
    </ligand>
</feature>
<dbReference type="NCBIfam" id="TIGR00151">
    <property type="entry name" value="ispF"/>
    <property type="match status" value="1"/>
</dbReference>
<dbReference type="SUPFAM" id="SSF69765">
    <property type="entry name" value="IpsF-like"/>
    <property type="match status" value="1"/>
</dbReference>
<comment type="pathway">
    <text evidence="2 8">Isoprenoid biosynthesis; isopentenyl diphosphate biosynthesis via DXP pathway; isopentenyl diphosphate from 1-deoxy-D-xylulose 5-phosphate: step 4/6.</text>
</comment>
<feature type="binding site" evidence="8">
    <location>
        <position position="142"/>
    </location>
    <ligand>
        <name>4-CDP-2-C-methyl-D-erythritol 2-phosphate</name>
        <dbReference type="ChEBI" id="CHEBI:57919"/>
    </ligand>
</feature>
<dbReference type="GO" id="GO:0046872">
    <property type="term" value="F:metal ion binding"/>
    <property type="evidence" value="ECO:0007669"/>
    <property type="project" value="UniProtKB-KW"/>
</dbReference>
<dbReference type="PANTHER" id="PTHR43181:SF1">
    <property type="entry name" value="2-C-METHYL-D-ERYTHRITOL 2,4-CYCLODIPHOSPHATE SYNTHASE, CHLOROPLASTIC"/>
    <property type="match status" value="1"/>
</dbReference>
<organism evidence="11 12">
    <name type="scientific">Alicyclobacillus mengziensis</name>
    <dbReference type="NCBI Taxonomy" id="2931921"/>
    <lineage>
        <taxon>Bacteria</taxon>
        <taxon>Bacillati</taxon>
        <taxon>Bacillota</taxon>
        <taxon>Bacilli</taxon>
        <taxon>Bacillales</taxon>
        <taxon>Alicyclobacillaceae</taxon>
        <taxon>Alicyclobacillus</taxon>
    </lineage>
</organism>
<dbReference type="EMBL" id="CP071182">
    <property type="protein sequence ID" value="QSO47970.1"/>
    <property type="molecule type" value="Genomic_DNA"/>
</dbReference>
<sequence>MRIGIGFDVHRLVTGRRLVLGGVEMASEVGLEGHSDADVILHAAMDAVLGALALGDIGHFFPNTDPLFKDADSVLLAEEVARVMSQQGYRIGNMDVMVMAEKPKLAPYVSAMRARMAGVFNCPVGDVGIKATTMEGLGFVGREEGIAAQAVVLLEETGKAGLK</sequence>
<name>A0A9X7W0G6_9BACL</name>
<dbReference type="Proteomes" id="UP000663505">
    <property type="component" value="Chromosome"/>
</dbReference>
<comment type="cofactor">
    <cofactor evidence="8">
        <name>a divalent metal cation</name>
        <dbReference type="ChEBI" id="CHEBI:60240"/>
    </cofactor>
    <text evidence="8">Binds 1 divalent metal cation per subunit.</text>
</comment>
<feature type="binding site" evidence="8">
    <location>
        <position position="139"/>
    </location>
    <ligand>
        <name>4-CDP-2-C-methyl-D-erythritol 2-phosphate</name>
        <dbReference type="ChEBI" id="CHEBI:57919"/>
    </ligand>
</feature>
<dbReference type="HAMAP" id="MF_00107">
    <property type="entry name" value="IspF"/>
    <property type="match status" value="1"/>
</dbReference>
<gene>
    <name evidence="8" type="primary">ispF</name>
    <name evidence="11" type="ORF">JZ786_02765</name>
</gene>
<dbReference type="GO" id="GO:0016114">
    <property type="term" value="P:terpenoid biosynthetic process"/>
    <property type="evidence" value="ECO:0007669"/>
    <property type="project" value="InterPro"/>
</dbReference>
<evidence type="ECO:0000256" key="4">
    <source>
        <dbReference type="ARBA" id="ARBA00012579"/>
    </source>
</evidence>
<dbReference type="GO" id="GO:0008685">
    <property type="term" value="F:2-C-methyl-D-erythritol 2,4-cyclodiphosphate synthase activity"/>
    <property type="evidence" value="ECO:0007669"/>
    <property type="project" value="UniProtKB-UniRule"/>
</dbReference>
<feature type="domain" description="2-C-methyl-D-erythritol 2,4-cyclodiphosphate synthase" evidence="10">
    <location>
        <begin position="1"/>
        <end position="154"/>
    </location>
</feature>
<evidence type="ECO:0000256" key="2">
    <source>
        <dbReference type="ARBA" id="ARBA00004709"/>
    </source>
</evidence>
<comment type="caution">
    <text evidence="8">Lacks conserved residue(s) required for the propagation of feature annotation.</text>
</comment>
<evidence type="ECO:0000256" key="8">
    <source>
        <dbReference type="HAMAP-Rule" id="MF_00107"/>
    </source>
</evidence>
<dbReference type="PROSITE" id="PS01350">
    <property type="entry name" value="ISPF"/>
    <property type="match status" value="1"/>
</dbReference>
<comment type="catalytic activity">
    <reaction evidence="1 8 9">
        <text>4-CDP-2-C-methyl-D-erythritol 2-phosphate = 2-C-methyl-D-erythritol 2,4-cyclic diphosphate + CMP</text>
        <dbReference type="Rhea" id="RHEA:23864"/>
        <dbReference type="ChEBI" id="CHEBI:57919"/>
        <dbReference type="ChEBI" id="CHEBI:58483"/>
        <dbReference type="ChEBI" id="CHEBI:60377"/>
        <dbReference type="EC" id="4.6.1.12"/>
    </reaction>
</comment>
<feature type="binding site" evidence="8">
    <location>
        <position position="10"/>
    </location>
    <ligand>
        <name>a divalent metal cation</name>
        <dbReference type="ChEBI" id="CHEBI:60240"/>
    </ligand>
</feature>
<feature type="site" description="Transition state stabilizer" evidence="8">
    <location>
        <position position="133"/>
    </location>
</feature>
<keyword evidence="12" id="KW-1185">Reference proteome</keyword>
<feature type="binding site" evidence="8">
    <location>
        <begin position="132"/>
        <end position="135"/>
    </location>
    <ligand>
        <name>4-CDP-2-C-methyl-D-erythritol 2-phosphate</name>
        <dbReference type="ChEBI" id="CHEBI:57919"/>
    </ligand>
</feature>
<dbReference type="PANTHER" id="PTHR43181">
    <property type="entry name" value="2-C-METHYL-D-ERYTHRITOL 2,4-CYCLODIPHOSPHATE SYNTHASE, CHLOROPLASTIC"/>
    <property type="match status" value="1"/>
</dbReference>
<evidence type="ECO:0000256" key="7">
    <source>
        <dbReference type="ARBA" id="ARBA00023239"/>
    </source>
</evidence>
<dbReference type="Pfam" id="PF02542">
    <property type="entry name" value="YgbB"/>
    <property type="match status" value="1"/>
</dbReference>
<dbReference type="Gene3D" id="3.30.1330.50">
    <property type="entry name" value="2-C-methyl-D-erythritol 2,4-cyclodiphosphate synthase"/>
    <property type="match status" value="1"/>
</dbReference>
<dbReference type="GO" id="GO:0019288">
    <property type="term" value="P:isopentenyl diphosphate biosynthetic process, methylerythritol 4-phosphate pathway"/>
    <property type="evidence" value="ECO:0007669"/>
    <property type="project" value="UniProtKB-UniRule"/>
</dbReference>
<protein>
    <recommendedName>
        <fullName evidence="4 8">2-C-methyl-D-erythritol 2,4-cyclodiphosphate synthase</fullName>
        <shortName evidence="8">MECDP-synthase</shortName>
        <shortName evidence="8">MECPP-synthase</shortName>
        <shortName evidence="8">MECPS</shortName>
        <ecNumber evidence="4 8">4.6.1.12</ecNumber>
    </recommendedName>
</protein>
<evidence type="ECO:0000313" key="11">
    <source>
        <dbReference type="EMBL" id="QSO47970.1"/>
    </source>
</evidence>
<feature type="binding site" evidence="8">
    <location>
        <begin position="34"/>
        <end position="35"/>
    </location>
    <ligand>
        <name>4-CDP-2-C-methyl-D-erythritol 2-phosphate</name>
        <dbReference type="ChEBI" id="CHEBI:57919"/>
    </ligand>
</feature>
<evidence type="ECO:0000256" key="5">
    <source>
        <dbReference type="ARBA" id="ARBA00022723"/>
    </source>
</evidence>
<keyword evidence="6 8" id="KW-0414">Isoprene biosynthesis</keyword>
<comment type="subunit">
    <text evidence="8">Homotrimer.</text>
</comment>
<dbReference type="InterPro" id="IPR036571">
    <property type="entry name" value="MECDP_synthase_sf"/>
</dbReference>
<feature type="binding site" evidence="8">
    <location>
        <position position="8"/>
    </location>
    <ligand>
        <name>a divalent metal cation</name>
        <dbReference type="ChEBI" id="CHEBI:60240"/>
    </ligand>
</feature>
<accession>A0A9X7W0G6</accession>
<dbReference type="InterPro" id="IPR003526">
    <property type="entry name" value="MECDP_synthase"/>
</dbReference>
<reference evidence="11 12" key="1">
    <citation type="submission" date="2021-02" db="EMBL/GenBank/DDBJ databases">
        <title>Alicyclobacillus curvatus sp. nov. and Alicyclobacillus mengziensis sp. nov., two acidophilic bacteria isolated from acid mine drainage.</title>
        <authorList>
            <person name="Huang Y."/>
        </authorList>
    </citation>
    <scope>NUCLEOTIDE SEQUENCE [LARGE SCALE GENOMIC DNA]</scope>
    <source>
        <strain evidence="11 12">S30H14</strain>
    </source>
</reference>
<evidence type="ECO:0000256" key="3">
    <source>
        <dbReference type="ARBA" id="ARBA00008480"/>
    </source>
</evidence>
<dbReference type="RefSeq" id="WP_206657311.1">
    <property type="nucleotide sequence ID" value="NZ_CP071182.1"/>
</dbReference>
<evidence type="ECO:0000256" key="9">
    <source>
        <dbReference type="RuleBase" id="RU004395"/>
    </source>
</evidence>
<evidence type="ECO:0000256" key="6">
    <source>
        <dbReference type="ARBA" id="ARBA00023229"/>
    </source>
</evidence>
<evidence type="ECO:0000256" key="1">
    <source>
        <dbReference type="ARBA" id="ARBA00000200"/>
    </source>
</evidence>
<dbReference type="KEGG" id="afx:JZ786_02765"/>
<keyword evidence="7 8" id="KW-0456">Lyase</keyword>
<proteinExistence type="inferred from homology"/>
<dbReference type="AlphaFoldDB" id="A0A9X7W0G6"/>